<sequence>MYNHGSGRICIGDVKYVVEMNILLTVSVSLITFLNVMPNAEGGSFEAPESLRRRSPFGSLESFKRKRVGSGEMTKRDMNAYKNAFNPKPFDPKEHQHHHKSSKNESKPPEDTGRDPNTSSSHRQLDNGDSNAARSQNSHQQDQSQSQAMVTANNDPPKYNIDESIRQGLHRRNMSLKEYDELLGALRDRQGKTLPKHSKGKSGKGISKDKLRGTSKDKLRVLSHAISAAKRNKNRTHSNRTGSLGHNLQGKPAANNTKISNTGGDSPLAKTGAKHKKKESPDEVARLKKRLERYNDKQKKKGTFECKDRSTTKYKASDRCAKIKKKRACNRPTKAGVYARYRFCMVTCGTCTPADSEGHSPKKGKGKKA</sequence>
<evidence type="ECO:0000313" key="3">
    <source>
        <dbReference type="Proteomes" id="UP001201812"/>
    </source>
</evidence>
<dbReference type="Proteomes" id="UP001201812">
    <property type="component" value="Unassembled WGS sequence"/>
</dbReference>
<dbReference type="EMBL" id="JAKKPZ010000027">
    <property type="protein sequence ID" value="KAI1710133.1"/>
    <property type="molecule type" value="Genomic_DNA"/>
</dbReference>
<feature type="compositionally biased region" description="Polar residues" evidence="1">
    <location>
        <begin position="115"/>
        <end position="134"/>
    </location>
</feature>
<feature type="compositionally biased region" description="Basic and acidic residues" evidence="1">
    <location>
        <begin position="206"/>
        <end position="220"/>
    </location>
</feature>
<accession>A0AAD4MX61</accession>
<feature type="region of interest" description="Disordered" evidence="1">
    <location>
        <begin position="187"/>
        <end position="300"/>
    </location>
</feature>
<feature type="compositionally biased region" description="Polar residues" evidence="1">
    <location>
        <begin position="254"/>
        <end position="264"/>
    </location>
</feature>
<dbReference type="AlphaFoldDB" id="A0AAD4MX61"/>
<protein>
    <submittedName>
        <fullName evidence="2">Uncharacterized protein</fullName>
    </submittedName>
</protein>
<evidence type="ECO:0000313" key="2">
    <source>
        <dbReference type="EMBL" id="KAI1710133.1"/>
    </source>
</evidence>
<gene>
    <name evidence="2" type="ORF">DdX_10807</name>
</gene>
<feature type="compositionally biased region" description="Basic and acidic residues" evidence="1">
    <location>
        <begin position="102"/>
        <end position="114"/>
    </location>
</feature>
<feature type="compositionally biased region" description="Low complexity" evidence="1">
    <location>
        <begin position="135"/>
        <end position="147"/>
    </location>
</feature>
<keyword evidence="3" id="KW-1185">Reference proteome</keyword>
<evidence type="ECO:0000256" key="1">
    <source>
        <dbReference type="SAM" id="MobiDB-lite"/>
    </source>
</evidence>
<organism evidence="2 3">
    <name type="scientific">Ditylenchus destructor</name>
    <dbReference type="NCBI Taxonomy" id="166010"/>
    <lineage>
        <taxon>Eukaryota</taxon>
        <taxon>Metazoa</taxon>
        <taxon>Ecdysozoa</taxon>
        <taxon>Nematoda</taxon>
        <taxon>Chromadorea</taxon>
        <taxon>Rhabditida</taxon>
        <taxon>Tylenchina</taxon>
        <taxon>Tylenchomorpha</taxon>
        <taxon>Sphaerularioidea</taxon>
        <taxon>Anguinidae</taxon>
        <taxon>Anguininae</taxon>
        <taxon>Ditylenchus</taxon>
    </lineage>
</organism>
<comment type="caution">
    <text evidence="2">The sequence shown here is derived from an EMBL/GenBank/DDBJ whole genome shotgun (WGS) entry which is preliminary data.</text>
</comment>
<name>A0AAD4MX61_9BILA</name>
<feature type="region of interest" description="Disordered" evidence="1">
    <location>
        <begin position="82"/>
        <end position="161"/>
    </location>
</feature>
<feature type="compositionally biased region" description="Basic and acidic residues" evidence="1">
    <location>
        <begin position="279"/>
        <end position="300"/>
    </location>
</feature>
<proteinExistence type="predicted"/>
<reference evidence="2" key="1">
    <citation type="submission" date="2022-01" db="EMBL/GenBank/DDBJ databases">
        <title>Genome Sequence Resource for Two Populations of Ditylenchus destructor, the Migratory Endoparasitic Phytonematode.</title>
        <authorList>
            <person name="Zhang H."/>
            <person name="Lin R."/>
            <person name="Xie B."/>
        </authorList>
    </citation>
    <scope>NUCLEOTIDE SEQUENCE</scope>
    <source>
        <strain evidence="2">BazhouSP</strain>
    </source>
</reference>